<evidence type="ECO:0000313" key="1">
    <source>
        <dbReference type="EMBL" id="BAH43063.1"/>
    </source>
</evidence>
<dbReference type="Proteomes" id="UP000001877">
    <property type="component" value="Chromosome"/>
</dbReference>
<dbReference type="KEGG" id="bbe:BBR47_20860"/>
<evidence type="ECO:0000313" key="2">
    <source>
        <dbReference type="Proteomes" id="UP000001877"/>
    </source>
</evidence>
<dbReference type="HOGENOM" id="CLU_3340996_0_0_9"/>
<dbReference type="AlphaFoldDB" id="C0ZBA4"/>
<keyword evidence="2" id="KW-1185">Reference proteome</keyword>
<gene>
    <name evidence="1" type="ordered locus">BBR47_20860</name>
</gene>
<protein>
    <submittedName>
        <fullName evidence="1">Uncharacterized protein</fullName>
    </submittedName>
</protein>
<sequence>MRLSGGNQKQVVSQKDLVQKKVKKLSSTFGNILSDLS</sequence>
<name>C0ZBA4_BREBN</name>
<proteinExistence type="predicted"/>
<dbReference type="EMBL" id="AP008955">
    <property type="protein sequence ID" value="BAH43063.1"/>
    <property type="molecule type" value="Genomic_DNA"/>
</dbReference>
<organism evidence="1 2">
    <name type="scientific">Brevibacillus brevis (strain 47 / JCM 6285 / NBRC 100599)</name>
    <dbReference type="NCBI Taxonomy" id="358681"/>
    <lineage>
        <taxon>Bacteria</taxon>
        <taxon>Bacillati</taxon>
        <taxon>Bacillota</taxon>
        <taxon>Bacilli</taxon>
        <taxon>Bacillales</taxon>
        <taxon>Paenibacillaceae</taxon>
        <taxon>Brevibacillus</taxon>
    </lineage>
</organism>
<reference evidence="1 2" key="1">
    <citation type="submission" date="2005-03" db="EMBL/GenBank/DDBJ databases">
        <title>Brevibacillus brevis strain 47, complete genome.</title>
        <authorList>
            <person name="Hosoyama A."/>
            <person name="Yamada R."/>
            <person name="Hongo Y."/>
            <person name="Terui Y."/>
            <person name="Ankai A."/>
            <person name="Masuyama W."/>
            <person name="Sekiguchi M."/>
            <person name="Takeda T."/>
            <person name="Asano K."/>
            <person name="Ohji S."/>
            <person name="Ichikawa N."/>
            <person name="Narita S."/>
            <person name="Aoki N."/>
            <person name="Miura H."/>
            <person name="Matsushita S."/>
            <person name="Sekigawa T."/>
            <person name="Yamagata H."/>
            <person name="Yoshikawa H."/>
            <person name="Udaka S."/>
            <person name="Tanikawa S."/>
            <person name="Fujita N."/>
        </authorList>
    </citation>
    <scope>NUCLEOTIDE SEQUENCE [LARGE SCALE GENOMIC DNA]</scope>
    <source>
        <strain evidence="2">47 / JCM 6285 / NBRC 100599</strain>
    </source>
</reference>
<accession>C0ZBA4</accession>